<sequence>MSFSNTPISYLDEDKYDAERTIALKYIKEREERAMTVQNILAPITPQDEFIFDVARGENDSDVSELSDPFQELGGNIIMSMENKQKRRLSKVEADILVMNSFPKKHMEIQNELAADLNQYRAPHLDFDKIMEDKKKYGESDEDDEILQSVAANLEQCGLKVHLEEKRKREEREKLRMKPKPKKVKTSDEPHFETNSLSGIWRMLDAASVDNDDFPITQQGYNFYEDKKTWVNPNEKSWNQKEEIRKKCEDWLKNVKQ</sequence>
<comment type="caution">
    <text evidence="2">The sequence shown here is derived from an EMBL/GenBank/DDBJ whole genome shotgun (WGS) entry which is preliminary data.</text>
</comment>
<dbReference type="EMBL" id="JADBJN010000003">
    <property type="protein sequence ID" value="KAG5670139.1"/>
    <property type="molecule type" value="Genomic_DNA"/>
</dbReference>
<name>A0A9J6BKW2_POLVA</name>
<proteinExistence type="predicted"/>
<protein>
    <submittedName>
        <fullName evidence="2">Uncharacterized protein</fullName>
    </submittedName>
</protein>
<accession>A0A9J6BKW2</accession>
<dbReference type="AlphaFoldDB" id="A0A9J6BKW2"/>
<gene>
    <name evidence="2" type="ORF">PVAND_000421</name>
</gene>
<organism evidence="2 3">
    <name type="scientific">Polypedilum vanderplanki</name>
    <name type="common">Sleeping chironomid midge</name>
    <dbReference type="NCBI Taxonomy" id="319348"/>
    <lineage>
        <taxon>Eukaryota</taxon>
        <taxon>Metazoa</taxon>
        <taxon>Ecdysozoa</taxon>
        <taxon>Arthropoda</taxon>
        <taxon>Hexapoda</taxon>
        <taxon>Insecta</taxon>
        <taxon>Pterygota</taxon>
        <taxon>Neoptera</taxon>
        <taxon>Endopterygota</taxon>
        <taxon>Diptera</taxon>
        <taxon>Nematocera</taxon>
        <taxon>Chironomoidea</taxon>
        <taxon>Chironomidae</taxon>
        <taxon>Chironominae</taxon>
        <taxon>Polypedilum</taxon>
        <taxon>Polypedilum</taxon>
    </lineage>
</organism>
<keyword evidence="3" id="KW-1185">Reference proteome</keyword>
<evidence type="ECO:0000256" key="1">
    <source>
        <dbReference type="SAM" id="MobiDB-lite"/>
    </source>
</evidence>
<dbReference type="OrthoDB" id="7791471at2759"/>
<reference evidence="2" key="1">
    <citation type="submission" date="2021-03" db="EMBL/GenBank/DDBJ databases">
        <title>Chromosome level genome of the anhydrobiotic midge Polypedilum vanderplanki.</title>
        <authorList>
            <person name="Yoshida Y."/>
            <person name="Kikawada T."/>
            <person name="Gusev O."/>
        </authorList>
    </citation>
    <scope>NUCLEOTIDE SEQUENCE</scope>
    <source>
        <strain evidence="2">NIAS01</strain>
        <tissue evidence="2">Whole body or cell culture</tissue>
    </source>
</reference>
<evidence type="ECO:0000313" key="2">
    <source>
        <dbReference type="EMBL" id="KAG5670139.1"/>
    </source>
</evidence>
<evidence type="ECO:0000313" key="3">
    <source>
        <dbReference type="Proteomes" id="UP001107558"/>
    </source>
</evidence>
<feature type="region of interest" description="Disordered" evidence="1">
    <location>
        <begin position="168"/>
        <end position="191"/>
    </location>
</feature>
<dbReference type="Proteomes" id="UP001107558">
    <property type="component" value="Chromosome 3"/>
</dbReference>